<accession>A0ABP9X5S8</accession>
<evidence type="ECO:0000313" key="1">
    <source>
        <dbReference type="EMBL" id="GAA5530739.1"/>
    </source>
</evidence>
<keyword evidence="2" id="KW-1185">Reference proteome</keyword>
<dbReference type="Proteomes" id="UP001428290">
    <property type="component" value="Unassembled WGS sequence"/>
</dbReference>
<protein>
    <submittedName>
        <fullName evidence="1">Uncharacterized protein</fullName>
    </submittedName>
</protein>
<evidence type="ECO:0000313" key="2">
    <source>
        <dbReference type="Proteomes" id="UP001428290"/>
    </source>
</evidence>
<name>A0ABP9X5S8_9CHLR</name>
<organism evidence="1 2">
    <name type="scientific">Herpetosiphon gulosus</name>
    <dbReference type="NCBI Taxonomy" id="1973496"/>
    <lineage>
        <taxon>Bacteria</taxon>
        <taxon>Bacillati</taxon>
        <taxon>Chloroflexota</taxon>
        <taxon>Chloroflexia</taxon>
        <taxon>Herpetosiphonales</taxon>
        <taxon>Herpetosiphonaceae</taxon>
        <taxon>Herpetosiphon</taxon>
    </lineage>
</organism>
<sequence length="154" mass="17428">MLRKLIITIIGGSLLIFVLLMVFEPVQAYAALGPIDDFPIYLNSSNVRHNGQAVHYYLLQQLEPRELEDFHINALAKRAWHLQATTINQPAISMRFEHASIKGFVELTISHHVGGCQPDWSEVYARYVDPQSAPVASPTLNIRWRVNRFGCDSA</sequence>
<comment type="caution">
    <text evidence="1">The sequence shown here is derived from an EMBL/GenBank/DDBJ whole genome shotgun (WGS) entry which is preliminary data.</text>
</comment>
<dbReference type="EMBL" id="BAABRU010000023">
    <property type="protein sequence ID" value="GAA5530739.1"/>
    <property type="molecule type" value="Genomic_DNA"/>
</dbReference>
<dbReference type="RefSeq" id="WP_345724334.1">
    <property type="nucleotide sequence ID" value="NZ_BAABRU010000023.1"/>
</dbReference>
<reference evidence="1 2" key="1">
    <citation type="submission" date="2024-02" db="EMBL/GenBank/DDBJ databases">
        <title>Herpetosiphon gulosus NBRC 112829.</title>
        <authorList>
            <person name="Ichikawa N."/>
            <person name="Katano-Makiyama Y."/>
            <person name="Hidaka K."/>
        </authorList>
    </citation>
    <scope>NUCLEOTIDE SEQUENCE [LARGE SCALE GENOMIC DNA]</scope>
    <source>
        <strain evidence="1 2">NBRC 112829</strain>
    </source>
</reference>
<proteinExistence type="predicted"/>
<gene>
    <name evidence="1" type="ORF">Hgul01_04562</name>
</gene>